<dbReference type="Gene3D" id="1.10.1660.10">
    <property type="match status" value="1"/>
</dbReference>
<dbReference type="AlphaFoldDB" id="A0A4R4TAF8"/>
<dbReference type="EMBL" id="SMKI01000162">
    <property type="protein sequence ID" value="TDC74137.1"/>
    <property type="molecule type" value="Genomic_DNA"/>
</dbReference>
<dbReference type="GO" id="GO:0003677">
    <property type="term" value="F:DNA binding"/>
    <property type="evidence" value="ECO:0007669"/>
    <property type="project" value="UniProtKB-KW"/>
</dbReference>
<evidence type="ECO:0000313" key="4">
    <source>
        <dbReference type="Proteomes" id="UP000295345"/>
    </source>
</evidence>
<dbReference type="PROSITE" id="PS50937">
    <property type="entry name" value="HTH_MERR_2"/>
    <property type="match status" value="1"/>
</dbReference>
<dbReference type="PANTHER" id="PTHR30204">
    <property type="entry name" value="REDOX-CYCLING DRUG-SENSING TRANSCRIPTIONAL ACTIVATOR SOXR"/>
    <property type="match status" value="1"/>
</dbReference>
<sequence>MRIGELAQRTGVSVPTIKYYTREGMLPAGERTSPNQVRYDESHVRRLKLIRAMLEVGGLSIAAVREVLVEVDTPGGTVHDMLGVAQLAVSRASAERGTAEERMLAEREVAELARRHGWNPAKAEKNPGWSMLVQIVTTYRDLGQGEMLVLLDRYAAAASELAAAELAVVGEMGSTDGKIEGVVLGTVLGDAAMAALRRIAQEDTSQRVAARAESA</sequence>
<dbReference type="GO" id="GO:0003700">
    <property type="term" value="F:DNA-binding transcription factor activity"/>
    <property type="evidence" value="ECO:0007669"/>
    <property type="project" value="InterPro"/>
</dbReference>
<dbReference type="PANTHER" id="PTHR30204:SF98">
    <property type="entry name" value="HTH-TYPE TRANSCRIPTIONAL REGULATOR ADHR"/>
    <property type="match status" value="1"/>
</dbReference>
<feature type="domain" description="HTH merR-type" evidence="2">
    <location>
        <begin position="1"/>
        <end position="70"/>
    </location>
</feature>
<protein>
    <submittedName>
        <fullName evidence="3">MerR family transcriptional regulator</fullName>
    </submittedName>
</protein>
<name>A0A4R4TAF8_9ACTN</name>
<dbReference type="Pfam" id="PF13411">
    <property type="entry name" value="MerR_1"/>
    <property type="match status" value="1"/>
</dbReference>
<gene>
    <name evidence="3" type="ORF">E1283_16735</name>
</gene>
<keyword evidence="1" id="KW-0238">DNA-binding</keyword>
<evidence type="ECO:0000313" key="3">
    <source>
        <dbReference type="EMBL" id="TDC74137.1"/>
    </source>
</evidence>
<dbReference type="SUPFAM" id="SSF46955">
    <property type="entry name" value="Putative DNA-binding domain"/>
    <property type="match status" value="1"/>
</dbReference>
<proteinExistence type="predicted"/>
<dbReference type="SMART" id="SM00422">
    <property type="entry name" value="HTH_MERR"/>
    <property type="match status" value="1"/>
</dbReference>
<keyword evidence="4" id="KW-1185">Reference proteome</keyword>
<evidence type="ECO:0000259" key="2">
    <source>
        <dbReference type="PROSITE" id="PS50937"/>
    </source>
</evidence>
<dbReference type="InterPro" id="IPR047057">
    <property type="entry name" value="MerR_fam"/>
</dbReference>
<dbReference type="InterPro" id="IPR000551">
    <property type="entry name" value="MerR-type_HTH_dom"/>
</dbReference>
<dbReference type="PRINTS" id="PR00040">
    <property type="entry name" value="HTHMERR"/>
</dbReference>
<dbReference type="OrthoDB" id="5242095at2"/>
<comment type="caution">
    <text evidence="3">The sequence shown here is derived from an EMBL/GenBank/DDBJ whole genome shotgun (WGS) entry which is preliminary data.</text>
</comment>
<organism evidence="3 4">
    <name type="scientific">Streptomyces hainanensis</name>
    <dbReference type="NCBI Taxonomy" id="402648"/>
    <lineage>
        <taxon>Bacteria</taxon>
        <taxon>Bacillati</taxon>
        <taxon>Actinomycetota</taxon>
        <taxon>Actinomycetes</taxon>
        <taxon>Kitasatosporales</taxon>
        <taxon>Streptomycetaceae</taxon>
        <taxon>Streptomyces</taxon>
    </lineage>
</organism>
<accession>A0A4R4TAF8</accession>
<dbReference type="RefSeq" id="WP_132818855.1">
    <property type="nucleotide sequence ID" value="NZ_SMKI01000162.1"/>
</dbReference>
<dbReference type="Proteomes" id="UP000295345">
    <property type="component" value="Unassembled WGS sequence"/>
</dbReference>
<evidence type="ECO:0000256" key="1">
    <source>
        <dbReference type="ARBA" id="ARBA00023125"/>
    </source>
</evidence>
<reference evidence="3 4" key="1">
    <citation type="submission" date="2019-03" db="EMBL/GenBank/DDBJ databases">
        <title>Draft genome sequences of novel Actinobacteria.</title>
        <authorList>
            <person name="Sahin N."/>
            <person name="Ay H."/>
            <person name="Saygin H."/>
        </authorList>
    </citation>
    <scope>NUCLEOTIDE SEQUENCE [LARGE SCALE GENOMIC DNA]</scope>
    <source>
        <strain evidence="3 4">DSM 41900</strain>
    </source>
</reference>
<dbReference type="CDD" id="cd04780">
    <property type="entry name" value="HTH_MerR-like_sg5"/>
    <property type="match status" value="1"/>
</dbReference>
<dbReference type="InterPro" id="IPR009061">
    <property type="entry name" value="DNA-bd_dom_put_sf"/>
</dbReference>